<geneLocation type="plasmid" evidence="1">
    <name>pQBR57</name>
</geneLocation>
<evidence type="ECO:0000313" key="1">
    <source>
        <dbReference type="EMBL" id="CEK42321.1"/>
    </source>
</evidence>
<dbReference type="AlphaFoldDB" id="A0A0G4E510"/>
<reference evidence="1" key="1">
    <citation type="submission" date="2014-12" db="EMBL/GenBank/DDBJ databases">
        <authorList>
            <person name="Hall J."/>
        </authorList>
    </citation>
    <scope>NUCLEOTIDE SEQUENCE [LARGE SCALE GENOMIC DNA]</scope>
    <source>
        <strain evidence="1">SBW25</strain>
        <plasmid evidence="1">pQBR57</plasmid>
    </source>
</reference>
<gene>
    <name evidence="1" type="ORF">PQBR57_0368</name>
</gene>
<name>A0A0G4E510_PSEFS</name>
<organism evidence="1">
    <name type="scientific">Pseudomonas fluorescens (strain SBW25)</name>
    <dbReference type="NCBI Taxonomy" id="216595"/>
    <lineage>
        <taxon>Bacteria</taxon>
        <taxon>Pseudomonadati</taxon>
        <taxon>Pseudomonadota</taxon>
        <taxon>Gammaproteobacteria</taxon>
        <taxon>Pseudomonadales</taxon>
        <taxon>Pseudomonadaceae</taxon>
        <taxon>Pseudomonas</taxon>
    </lineage>
</organism>
<accession>A0A0G4E510</accession>
<keyword evidence="1" id="KW-0614">Plasmid</keyword>
<proteinExistence type="predicted"/>
<dbReference type="EMBL" id="LN713926">
    <property type="protein sequence ID" value="CEK42321.1"/>
    <property type="molecule type" value="Genomic_DNA"/>
</dbReference>
<protein>
    <submittedName>
        <fullName evidence="1">Uncharacterized protein</fullName>
    </submittedName>
</protein>
<reference evidence="1" key="2">
    <citation type="submission" date="2015-06" db="EMBL/GenBank/DDBJ databases">
        <title>Environmentally co-occuring mercury resistance plasmids are genetically and phenotypically diverse and confer variable context-dependent fitness effects.</title>
        <authorList>
            <person name="Hall J.P.J."/>
            <person name="Harrison E."/>
            <person name="Lilley A.K."/>
            <person name="Paterson S."/>
            <person name="Spiers A.J."/>
            <person name="Brockhurst M.A."/>
        </authorList>
    </citation>
    <scope>NUCLEOTIDE SEQUENCE [LARGE SCALE GENOMIC DNA]</scope>
    <source>
        <strain evidence="1">SBW25</strain>
        <plasmid evidence="1">pQBR57</plasmid>
    </source>
</reference>
<sequence>MVSLCVSGDYQDPAVRTRIKEKCIPFLSKYRREVLVGSYNGRHARHAGFISKIIANTQLIRRTLSHAHGRLTSLEATSNVLSFQAAAQRRAGQAPAAIA</sequence>